<keyword evidence="1" id="KW-1185">Reference proteome</keyword>
<name>A0A1I8ISZ9_9PLAT</name>
<evidence type="ECO:0000313" key="2">
    <source>
        <dbReference type="WBParaSite" id="maker-uti_cns_0016182-snap-gene-0.3-mRNA-1"/>
    </source>
</evidence>
<dbReference type="WBParaSite" id="maker-uti_cns_0016182-snap-gene-0.3-mRNA-1">
    <property type="protein sequence ID" value="maker-uti_cns_0016182-snap-gene-0.3-mRNA-1"/>
    <property type="gene ID" value="maker-uti_cns_0016182-snap-gene-0.3"/>
</dbReference>
<accession>A0A1I8ISZ9</accession>
<sequence>LSKAQDAFSSFQHSAIGRLRWANQGNAFKNTDMTCRRSCTFDVVLAVCLTAAVAAEVISSGVQFSAARTSSAVAPSEFLAPPEDSEINCGIVCSRRSNCFGFYWLLGACRLFDLQAFINANAW</sequence>
<dbReference type="Proteomes" id="UP000095280">
    <property type="component" value="Unplaced"/>
</dbReference>
<organism evidence="1 2">
    <name type="scientific">Macrostomum lignano</name>
    <dbReference type="NCBI Taxonomy" id="282301"/>
    <lineage>
        <taxon>Eukaryota</taxon>
        <taxon>Metazoa</taxon>
        <taxon>Spiralia</taxon>
        <taxon>Lophotrochozoa</taxon>
        <taxon>Platyhelminthes</taxon>
        <taxon>Rhabditophora</taxon>
        <taxon>Macrostomorpha</taxon>
        <taxon>Macrostomida</taxon>
        <taxon>Macrostomidae</taxon>
        <taxon>Macrostomum</taxon>
    </lineage>
</organism>
<protein>
    <submittedName>
        <fullName evidence="2">Apple domain-containing protein</fullName>
    </submittedName>
</protein>
<reference evidence="2" key="1">
    <citation type="submission" date="2016-11" db="UniProtKB">
        <authorList>
            <consortium name="WormBaseParasite"/>
        </authorList>
    </citation>
    <scope>IDENTIFICATION</scope>
</reference>
<evidence type="ECO:0000313" key="1">
    <source>
        <dbReference type="Proteomes" id="UP000095280"/>
    </source>
</evidence>
<dbReference type="AlphaFoldDB" id="A0A1I8ISZ9"/>
<proteinExistence type="predicted"/>